<sequence length="57" mass="5697">MTAPTLSTTAQPLVRSQHCIAGQWQPAASGATFPVTDPATGAVIAHVPDGGAQDARA</sequence>
<dbReference type="GO" id="GO:0016491">
    <property type="term" value="F:oxidoreductase activity"/>
    <property type="evidence" value="ECO:0007669"/>
    <property type="project" value="UniProtKB-KW"/>
</dbReference>
<dbReference type="InterPro" id="IPR016162">
    <property type="entry name" value="Ald_DH_N"/>
</dbReference>
<dbReference type="SUPFAM" id="SSF53720">
    <property type="entry name" value="ALDH-like"/>
    <property type="match status" value="1"/>
</dbReference>
<dbReference type="Gene3D" id="3.40.605.10">
    <property type="entry name" value="Aldehyde Dehydrogenase, Chain A, domain 1"/>
    <property type="match status" value="1"/>
</dbReference>
<evidence type="ECO:0000313" key="2">
    <source>
        <dbReference type="EMBL" id="RAR71646.1"/>
    </source>
</evidence>
<feature type="non-terminal residue" evidence="2">
    <location>
        <position position="57"/>
    </location>
</feature>
<evidence type="ECO:0000256" key="1">
    <source>
        <dbReference type="ARBA" id="ARBA00023002"/>
    </source>
</evidence>
<gene>
    <name evidence="2" type="ORF">AX018_10846</name>
</gene>
<accession>A0A328YNJ2</accession>
<proteinExistence type="predicted"/>
<name>A0A328YNJ2_9BURK</name>
<organism evidence="2 3">
    <name type="scientific">Paracidovorax anthurii</name>
    <dbReference type="NCBI Taxonomy" id="78229"/>
    <lineage>
        <taxon>Bacteria</taxon>
        <taxon>Pseudomonadati</taxon>
        <taxon>Pseudomonadota</taxon>
        <taxon>Betaproteobacteria</taxon>
        <taxon>Burkholderiales</taxon>
        <taxon>Comamonadaceae</taxon>
        <taxon>Paracidovorax</taxon>
    </lineage>
</organism>
<keyword evidence="3" id="KW-1185">Reference proteome</keyword>
<comment type="caution">
    <text evidence="2">The sequence shown here is derived from an EMBL/GenBank/DDBJ whole genome shotgun (WGS) entry which is preliminary data.</text>
</comment>
<evidence type="ECO:0000313" key="3">
    <source>
        <dbReference type="Proteomes" id="UP000248856"/>
    </source>
</evidence>
<protein>
    <submittedName>
        <fullName evidence="2">Succinate-semialdehyde dehydrogenase/glutarate-semialdehyde dehydrogenase</fullName>
    </submittedName>
</protein>
<dbReference type="AlphaFoldDB" id="A0A328YNJ2"/>
<dbReference type="Proteomes" id="UP000248856">
    <property type="component" value="Unassembled WGS sequence"/>
</dbReference>
<reference evidence="2 3" key="1">
    <citation type="submission" date="2018-06" db="EMBL/GenBank/DDBJ databases">
        <title>Genomic Encyclopedia of Archaeal and Bacterial Type Strains, Phase II (KMG-II): from individual species to whole genera.</title>
        <authorList>
            <person name="Goeker M."/>
        </authorList>
    </citation>
    <scope>NUCLEOTIDE SEQUENCE [LARGE SCALE GENOMIC DNA]</scope>
    <source>
        <strain evidence="2 3">CFPB 3232</strain>
    </source>
</reference>
<keyword evidence="1" id="KW-0560">Oxidoreductase</keyword>
<dbReference type="EMBL" id="QLTA01000084">
    <property type="protein sequence ID" value="RAR71646.1"/>
    <property type="molecule type" value="Genomic_DNA"/>
</dbReference>
<dbReference type="InterPro" id="IPR016161">
    <property type="entry name" value="Ald_DH/histidinol_DH"/>
</dbReference>